<dbReference type="AlphaFoldDB" id="A0A9P6MAU6"/>
<feature type="compositionally biased region" description="Low complexity" evidence="15">
    <location>
        <begin position="201"/>
        <end position="210"/>
    </location>
</feature>
<organism evidence="16 17">
    <name type="scientific">Modicella reniformis</name>
    <dbReference type="NCBI Taxonomy" id="1440133"/>
    <lineage>
        <taxon>Eukaryota</taxon>
        <taxon>Fungi</taxon>
        <taxon>Fungi incertae sedis</taxon>
        <taxon>Mucoromycota</taxon>
        <taxon>Mortierellomycotina</taxon>
        <taxon>Mortierellomycetes</taxon>
        <taxon>Mortierellales</taxon>
        <taxon>Mortierellaceae</taxon>
        <taxon>Modicella</taxon>
    </lineage>
</organism>
<proteinExistence type="inferred from homology"/>
<evidence type="ECO:0000256" key="14">
    <source>
        <dbReference type="ARBA" id="ARBA00030453"/>
    </source>
</evidence>
<comment type="similarity">
    <text evidence="4">Belongs to the DASH complex DAM1 family.</text>
</comment>
<dbReference type="Proteomes" id="UP000749646">
    <property type="component" value="Unassembled WGS sequence"/>
</dbReference>
<evidence type="ECO:0000256" key="9">
    <source>
        <dbReference type="ARBA" id="ARBA00022829"/>
    </source>
</evidence>
<feature type="compositionally biased region" description="Polar residues" evidence="15">
    <location>
        <begin position="59"/>
        <end position="72"/>
    </location>
</feature>
<feature type="region of interest" description="Disordered" evidence="15">
    <location>
        <begin position="194"/>
        <end position="221"/>
    </location>
</feature>
<keyword evidence="12" id="KW-0539">Nucleus</keyword>
<evidence type="ECO:0000256" key="6">
    <source>
        <dbReference type="ARBA" id="ARBA00022454"/>
    </source>
</evidence>
<dbReference type="InterPro" id="IPR013962">
    <property type="entry name" value="DASH_Dam1"/>
</dbReference>
<evidence type="ECO:0000256" key="13">
    <source>
        <dbReference type="ARBA" id="ARBA00023328"/>
    </source>
</evidence>
<keyword evidence="13" id="KW-0137">Centromere</keyword>
<dbReference type="GO" id="GO:1990758">
    <property type="term" value="P:mitotic sister chromatid biorientation"/>
    <property type="evidence" value="ECO:0007669"/>
    <property type="project" value="TreeGrafter"/>
</dbReference>
<dbReference type="Pfam" id="PF08653">
    <property type="entry name" value="DASH_Dam1"/>
    <property type="match status" value="1"/>
</dbReference>
<evidence type="ECO:0000256" key="8">
    <source>
        <dbReference type="ARBA" id="ARBA00022701"/>
    </source>
</evidence>
<dbReference type="GO" id="GO:0044732">
    <property type="term" value="C:mitotic spindle pole body"/>
    <property type="evidence" value="ECO:0007669"/>
    <property type="project" value="TreeGrafter"/>
</dbReference>
<reference evidence="16" key="1">
    <citation type="journal article" date="2020" name="Fungal Divers.">
        <title>Resolving the Mortierellaceae phylogeny through synthesis of multi-gene phylogenetics and phylogenomics.</title>
        <authorList>
            <person name="Vandepol N."/>
            <person name="Liber J."/>
            <person name="Desiro A."/>
            <person name="Na H."/>
            <person name="Kennedy M."/>
            <person name="Barry K."/>
            <person name="Grigoriev I.V."/>
            <person name="Miller A.N."/>
            <person name="O'Donnell K."/>
            <person name="Stajich J.E."/>
            <person name="Bonito G."/>
        </authorList>
    </citation>
    <scope>NUCLEOTIDE SEQUENCE</scope>
    <source>
        <strain evidence="16">MES-2147</strain>
    </source>
</reference>
<comment type="caution">
    <text evidence="16">The sequence shown here is derived from an EMBL/GenBank/DDBJ whole genome shotgun (WGS) entry which is preliminary data.</text>
</comment>
<gene>
    <name evidence="16" type="ORF">BGZ65_010622</name>
</gene>
<evidence type="ECO:0000256" key="11">
    <source>
        <dbReference type="ARBA" id="ARBA00023212"/>
    </source>
</evidence>
<evidence type="ECO:0000256" key="3">
    <source>
        <dbReference type="ARBA" id="ARBA00004629"/>
    </source>
</evidence>
<evidence type="ECO:0000256" key="12">
    <source>
        <dbReference type="ARBA" id="ARBA00023242"/>
    </source>
</evidence>
<dbReference type="GO" id="GO:1990537">
    <property type="term" value="C:mitotic spindle polar microtubule"/>
    <property type="evidence" value="ECO:0007669"/>
    <property type="project" value="TreeGrafter"/>
</dbReference>
<evidence type="ECO:0000256" key="4">
    <source>
        <dbReference type="ARBA" id="ARBA00010073"/>
    </source>
</evidence>
<keyword evidence="6" id="KW-0158">Chromosome</keyword>
<sequence length="353" mass="39643">MAQALKGILLPDTPHRRKSRIGPGLLAKRSIGTGNASTTLNDAGQEGIPLHRSFHRTPQDSSSAEPGPLDQQQEVVSPFVSITKELESPISQLVDVFGHFVEKLESVADINAKLAQFNESFGAFLYGLKMNAENVEWTEAPTKRSFERMEQREAEAIMFQQQQEELEHIRQQRLLEQEQEKERQRIEAERLEQERLKASLSSHQSNQSNHYGGQDRQRRHIPATVTKGKGVVRVSASRIPARPNTPAAGPSRVGAGGAVRKLTGKLVMKRMVERLPLRYREEAHRVPIEGIMRSLSEHIDGQTLPELVAVAGVQRHRCNEYLGVLVHAKEIVRTNQKGVVFTLDPDRYPSRTT</sequence>
<evidence type="ECO:0000256" key="15">
    <source>
        <dbReference type="SAM" id="MobiDB-lite"/>
    </source>
</evidence>
<keyword evidence="8" id="KW-0493">Microtubule</keyword>
<protein>
    <recommendedName>
        <fullName evidence="5">DASH complex subunit DAM1</fullName>
    </recommendedName>
    <alternativeName>
        <fullName evidence="14">Outer kinetochore protein DAM1</fullName>
    </alternativeName>
</protein>
<feature type="region of interest" description="Disordered" evidence="15">
    <location>
        <begin position="1"/>
        <end position="72"/>
    </location>
</feature>
<evidence type="ECO:0000256" key="1">
    <source>
        <dbReference type="ARBA" id="ARBA00004123"/>
    </source>
</evidence>
<comment type="subcellular location">
    <subcellularLocation>
        <location evidence="3">Chromosome</location>
        <location evidence="3">Centromere</location>
        <location evidence="3">Kinetochore</location>
    </subcellularLocation>
    <subcellularLocation>
        <location evidence="2">Cytoplasm</location>
        <location evidence="2">Cytoskeleton</location>
        <location evidence="2">Spindle</location>
    </subcellularLocation>
    <subcellularLocation>
        <location evidence="1">Nucleus</location>
    </subcellularLocation>
</comment>
<dbReference type="EMBL" id="JAAAHW010003294">
    <property type="protein sequence ID" value="KAF9985532.1"/>
    <property type="molecule type" value="Genomic_DNA"/>
</dbReference>
<dbReference type="PANTHER" id="PTHR28113:SF1">
    <property type="entry name" value="DASH COMPLEX SUBUNIT DAM1"/>
    <property type="match status" value="1"/>
</dbReference>
<dbReference type="GO" id="GO:0042729">
    <property type="term" value="C:DASH complex"/>
    <property type="evidence" value="ECO:0007669"/>
    <property type="project" value="InterPro"/>
</dbReference>
<keyword evidence="17" id="KW-1185">Reference proteome</keyword>
<dbReference type="PANTHER" id="PTHR28113">
    <property type="entry name" value="DASH COMPLEX SUBUNIT DAM1"/>
    <property type="match status" value="1"/>
</dbReference>
<evidence type="ECO:0000256" key="2">
    <source>
        <dbReference type="ARBA" id="ARBA00004186"/>
    </source>
</evidence>
<keyword evidence="9" id="KW-0159">Chromosome partition</keyword>
<name>A0A9P6MAU6_9FUNG</name>
<evidence type="ECO:0000256" key="5">
    <source>
        <dbReference type="ARBA" id="ARBA00020497"/>
    </source>
</evidence>
<evidence type="ECO:0000313" key="17">
    <source>
        <dbReference type="Proteomes" id="UP000749646"/>
    </source>
</evidence>
<evidence type="ECO:0000256" key="10">
    <source>
        <dbReference type="ARBA" id="ARBA00022838"/>
    </source>
</evidence>
<feature type="compositionally biased region" description="Polar residues" evidence="15">
    <location>
        <begin position="32"/>
        <end position="42"/>
    </location>
</feature>
<evidence type="ECO:0000256" key="7">
    <source>
        <dbReference type="ARBA" id="ARBA00022490"/>
    </source>
</evidence>
<keyword evidence="10" id="KW-0995">Kinetochore</keyword>
<keyword evidence="7" id="KW-0963">Cytoplasm</keyword>
<evidence type="ECO:0000313" key="16">
    <source>
        <dbReference type="EMBL" id="KAF9985532.1"/>
    </source>
</evidence>
<accession>A0A9P6MAU6</accession>
<dbReference type="OrthoDB" id="5586015at2759"/>
<keyword evidence="11" id="KW-0206">Cytoskeleton</keyword>